<dbReference type="EMBL" id="KV518605">
    <property type="protein sequence ID" value="OCT55220.1"/>
    <property type="molecule type" value="Genomic_DNA"/>
</dbReference>
<protein>
    <submittedName>
        <fullName evidence="1">Uncharacterized protein</fullName>
    </submittedName>
</protein>
<gene>
    <name evidence="1" type="ORF">XELAEV_18003794mg</name>
</gene>
<name>A0A974GY42_XENLA</name>
<sequence>MDVPVSTGILAHYCSLPRHAETCLSSGSRAPTGTFVRCCQSVIWLPPTLPGSLSAKFGFQVYSLVR</sequence>
<reference evidence="1" key="1">
    <citation type="submission" date="2016-05" db="EMBL/GenBank/DDBJ databases">
        <title>WGS assembly of Xenopus laevis.</title>
        <authorList>
            <person name="Session A."/>
            <person name="Uno Y."/>
            <person name="Kwon T."/>
            <person name="Chapman J."/>
            <person name="Toyoda A."/>
            <person name="Takahashi S."/>
            <person name="Fukui A."/>
            <person name="Hikosaka A."/>
            <person name="Putnam N."/>
            <person name="Stites J."/>
            <person name="Van Heeringen S."/>
            <person name="Quigley I."/>
            <person name="Heinz S."/>
            <person name="Hellsten U."/>
            <person name="Lyons J."/>
            <person name="Suzuki A."/>
            <person name="Kondo M."/>
            <person name="Ogino H."/>
            <person name="Ochi H."/>
            <person name="Bogdanovic O."/>
            <person name="Lister R."/>
            <person name="Georgiou G."/>
            <person name="Paranjpe S."/>
            <person name="Van Kruijsbergen I."/>
            <person name="Mozaffari S."/>
            <person name="Shu S."/>
            <person name="Schmutz J."/>
            <person name="Jenkins J."/>
            <person name="Grimwood J."/>
            <person name="Carlson J."/>
            <person name="Mitros T."/>
            <person name="Simakov O."/>
            <person name="Heald R."/>
            <person name="Miller K."/>
            <person name="Haudenschild C."/>
            <person name="Kuroki Y."/>
            <person name="Tanaka T."/>
            <person name="Michiue T."/>
            <person name="Watanabe M."/>
            <person name="Kinoshita T."/>
            <person name="Ohta Y."/>
            <person name="Mawaribuchi S."/>
            <person name="Suzuki Y."/>
            <person name="Haramoto Y."/>
            <person name="Yamamoto T."/>
            <person name="Takagi C."/>
            <person name="Kitzman J."/>
            <person name="Shendure J."/>
            <person name="Nakayama T."/>
            <person name="Izutsu Y."/>
            <person name="Robert J."/>
            <person name="Dichmann D."/>
            <person name="Flajnik M."/>
            <person name="Houston D."/>
            <person name="Marcotte E."/>
            <person name="Wallingford J."/>
            <person name="Ito Y."/>
            <person name="Asashima M."/>
            <person name="Ueno N."/>
            <person name="Matsuda Y."/>
            <person name="Jan Veenstra G."/>
            <person name="Fujiyama A."/>
            <person name="Harland R."/>
            <person name="Taira M."/>
            <person name="Rokhsar D.S."/>
        </authorList>
    </citation>
    <scope>NUCLEOTIDE SEQUENCE</scope>
    <source>
        <strain evidence="1">J</strain>
        <tissue evidence="1">Blood</tissue>
    </source>
</reference>
<dbReference type="Proteomes" id="UP000694892">
    <property type="component" value="Unassembled WGS sequence"/>
</dbReference>
<dbReference type="AlphaFoldDB" id="A0A974GY42"/>
<evidence type="ECO:0000313" key="1">
    <source>
        <dbReference type="EMBL" id="OCT55220.1"/>
    </source>
</evidence>
<proteinExistence type="predicted"/>
<accession>A0A974GY42</accession>
<organism evidence="1">
    <name type="scientific">Xenopus laevis</name>
    <name type="common">African clawed frog</name>
    <dbReference type="NCBI Taxonomy" id="8355"/>
    <lineage>
        <taxon>Eukaryota</taxon>
        <taxon>Metazoa</taxon>
        <taxon>Chordata</taxon>
        <taxon>Craniata</taxon>
        <taxon>Vertebrata</taxon>
        <taxon>Euteleostomi</taxon>
        <taxon>Amphibia</taxon>
        <taxon>Batrachia</taxon>
        <taxon>Anura</taxon>
        <taxon>Pipoidea</taxon>
        <taxon>Pipidae</taxon>
        <taxon>Xenopodinae</taxon>
        <taxon>Xenopus</taxon>
        <taxon>Xenopus</taxon>
    </lineage>
</organism>